<keyword evidence="2" id="KW-1185">Reference proteome</keyword>
<organism evidence="1 2">
    <name type="scientific">Candidatus Nitrosotalea okcheonensis</name>
    <dbReference type="NCBI Taxonomy" id="1903276"/>
    <lineage>
        <taxon>Archaea</taxon>
        <taxon>Nitrososphaerota</taxon>
        <taxon>Nitrososphaeria</taxon>
        <taxon>Nitrosotaleales</taxon>
        <taxon>Nitrosotaleaceae</taxon>
        <taxon>Nitrosotalea</taxon>
    </lineage>
</organism>
<evidence type="ECO:0000313" key="1">
    <source>
        <dbReference type="EMBL" id="SMH71717.1"/>
    </source>
</evidence>
<sequence>MSSKTLKELTDRMFSKMSSDITGLKDGLDPENIALWYNKIIGEAKEMAPPWLVDKIGVKQDPILYLKFNLNISKRAVRYLMMAISDNLDDMPYTTRLYFLKVQELVTQEMDKSLV</sequence>
<name>A0A2H1FG43_9ARCH</name>
<reference evidence="2" key="1">
    <citation type="submission" date="2017-03" db="EMBL/GenBank/DDBJ databases">
        <authorList>
            <person name="Herbold C."/>
        </authorList>
    </citation>
    <scope>NUCLEOTIDE SEQUENCE [LARGE SCALE GENOMIC DNA]</scope>
</reference>
<accession>A0A2H1FG43</accession>
<dbReference type="EMBL" id="LT841358">
    <property type="protein sequence ID" value="SMH71717.1"/>
    <property type="molecule type" value="Genomic_DNA"/>
</dbReference>
<protein>
    <submittedName>
        <fullName evidence="1">Uncharacterized protein</fullName>
    </submittedName>
</protein>
<dbReference type="AlphaFoldDB" id="A0A2H1FG43"/>
<proteinExistence type="predicted"/>
<evidence type="ECO:0000313" key="2">
    <source>
        <dbReference type="Proteomes" id="UP000230607"/>
    </source>
</evidence>
<dbReference type="Proteomes" id="UP000230607">
    <property type="component" value="Chromosome 1"/>
</dbReference>
<gene>
    <name evidence="1" type="ORF">NCS_11529</name>
</gene>